<sequence>MTLLHSLLDDPLIRVRQRADGAHGQLTLPELFVAFAADEVRDFPALRPHQRHPWHAFLVQLAAIALHHQGVDQPMVSAAQWRDALLDLTPQQPDGAAWCLISPIDQPAFLQPPVPEGSLAGWKSDQATPDAMDLLVTSKNHELKQERMAVAAPDDWIFSLVSLQTAGPYPGSGNHGVARMNGGSSSRPGVGVSPPGGVGARWARDLTIALASRDAIAKTHGYRVDGGVGLLWLLAWDGKSELSLGNLDPLFIEVCRRIRLREQNGQLLLLRTSSEKQRIAKAETGKKHGNTGDLWTPVSKVGAKSLGVSATGFNYKRMCELAFPTAWQAPPAQQLQPSDDREGLRLVARAIAGGNSKTDGYHERQVPLRSNMRRLLVRGDIGLLERVASERVDAVGRIHQQLHSALEVLLDNGKERPRKDLPDSLRNKARTFAKEFERAEDLIFFDALSEEIEAAPEAREAIRLRWLLDMADRARRVLEQAFSAGPRSAEPRYRARAAARSRLEGGLRSTKILPALAEHYRQERLSKENNDDGNRDRAEP</sequence>
<evidence type="ECO:0000313" key="3">
    <source>
        <dbReference type="Proteomes" id="UP000748752"/>
    </source>
</evidence>
<reference evidence="2 3" key="1">
    <citation type="journal article" date="2020" name="Microorganisms">
        <title>Osmotic Adaptation and Compatible Solute Biosynthesis of Phototrophic Bacteria as Revealed from Genome Analyses.</title>
        <authorList>
            <person name="Imhoff J.F."/>
            <person name="Rahn T."/>
            <person name="Kunzel S."/>
            <person name="Keller A."/>
            <person name="Neulinger S.C."/>
        </authorList>
    </citation>
    <scope>NUCLEOTIDE SEQUENCE [LARGE SCALE GENOMIC DNA]</scope>
    <source>
        <strain evidence="2 3">DSM 6210</strain>
    </source>
</reference>
<evidence type="ECO:0000313" key="2">
    <source>
        <dbReference type="EMBL" id="MBK1632955.1"/>
    </source>
</evidence>
<dbReference type="Proteomes" id="UP000748752">
    <property type="component" value="Unassembled WGS sequence"/>
</dbReference>
<protein>
    <submittedName>
        <fullName evidence="2">Type I-E CRISPR-associated protein Cse1/CasA</fullName>
    </submittedName>
</protein>
<proteinExistence type="predicted"/>
<keyword evidence="3" id="KW-1185">Reference proteome</keyword>
<evidence type="ECO:0000256" key="1">
    <source>
        <dbReference type="SAM" id="MobiDB-lite"/>
    </source>
</evidence>
<dbReference type="EMBL" id="NRRV01000062">
    <property type="protein sequence ID" value="MBK1632955.1"/>
    <property type="molecule type" value="Genomic_DNA"/>
</dbReference>
<name>A0ABS1CM04_9GAMM</name>
<accession>A0ABS1CM04</accession>
<comment type="caution">
    <text evidence="2">The sequence shown here is derived from an EMBL/GenBank/DDBJ whole genome shotgun (WGS) entry which is preliminary data.</text>
</comment>
<organism evidence="2 3">
    <name type="scientific">Thiohalocapsa halophila</name>
    <dbReference type="NCBI Taxonomy" id="69359"/>
    <lineage>
        <taxon>Bacteria</taxon>
        <taxon>Pseudomonadati</taxon>
        <taxon>Pseudomonadota</taxon>
        <taxon>Gammaproteobacteria</taxon>
        <taxon>Chromatiales</taxon>
        <taxon>Chromatiaceae</taxon>
        <taxon>Thiohalocapsa</taxon>
    </lineage>
</organism>
<feature type="region of interest" description="Disordered" evidence="1">
    <location>
        <begin position="518"/>
        <end position="540"/>
    </location>
</feature>
<gene>
    <name evidence="2" type="ORF">CKO31_19810</name>
</gene>
<dbReference type="RefSeq" id="WP_200240853.1">
    <property type="nucleotide sequence ID" value="NZ_NRRV01000062.1"/>
</dbReference>